<sequence>MSKKTFERRKIWAYAYGILLSLALVFGYQLESQDHLTLGKVSDLLIFAGLSVVIGTIVNSFYKMMDRKKSDSDKPIMPLDADVLDSTGKRSDELTYFFKIWLILFAMQLPVLIADFPGFFCYDAADELNQVLTREFSNHHPLIHVLLLGGTIAFGHKVTGSWNAGICMYMIFQALIMTAIFAYLITFIKRCRVSKTCRIISILFIGLFPTIVMYIWCSTKDGLFSAFLLLFVLKLLQLSEKPEIFFKSKIGISVMMFSAVMVCLFRHNGFYAYIVFIPIALIVFKKYWKKMLVLLLLPAIVSVILDSGMTLVFDADSGEHQEMLTVSITQLARTWNSSPEAFSAEDEETLFSYIPERALLAYEPRVSDYMKSFFNNDTYDRDSASYWKLWFKMLKGHPVTYVNAWFMTSYGYWYPFAVFNSYKGHQLYNITYEDSSYFEYEVEPPGERVVLIKWIDRLYYKMSLTPFQQVTPIVSLLFAPAFYFWVWAFILVYALRNRKLRAVIPLTPVVLVWLTVLLGPVYVVRYVIILWYIIPLIPVIYNRIKNNSL</sequence>
<protein>
    <recommendedName>
        <fullName evidence="4">Glycosyltransferase RgtA/B/C/D-like domain-containing protein</fullName>
    </recommendedName>
</protein>
<dbReference type="InterPro" id="IPR046062">
    <property type="entry name" value="DUF6020"/>
</dbReference>
<name>A0A317G1H4_BUTFI</name>
<feature type="transmembrane region" description="Helical" evidence="1">
    <location>
        <begin position="473"/>
        <end position="495"/>
    </location>
</feature>
<keyword evidence="3" id="KW-1185">Reference proteome</keyword>
<reference evidence="2 3" key="1">
    <citation type="submission" date="2017-09" db="EMBL/GenBank/DDBJ databases">
        <title>High-quality draft genome sequence of Butyrivibrio fibrisolvens INBov1, isolated from cow rumen.</title>
        <authorList>
            <person name="Rodriguez Hernaez J."/>
            <person name="Rivarola M."/>
            <person name="Paniego N."/>
            <person name="Cravero S."/>
            <person name="Ceron Cucchi M."/>
            <person name="Martinez M.C."/>
        </authorList>
    </citation>
    <scope>NUCLEOTIDE SEQUENCE [LARGE SCALE GENOMIC DNA]</scope>
    <source>
        <strain evidence="2 3">INBov1</strain>
    </source>
</reference>
<feature type="transmembrane region" description="Helical" evidence="1">
    <location>
        <begin position="528"/>
        <end position="544"/>
    </location>
</feature>
<dbReference type="Proteomes" id="UP000245488">
    <property type="component" value="Chromosome"/>
</dbReference>
<dbReference type="RefSeq" id="WP_110072166.1">
    <property type="nucleotide sequence ID" value="NZ_CM009896.1"/>
</dbReference>
<evidence type="ECO:0000313" key="2">
    <source>
        <dbReference type="EMBL" id="PWT26302.1"/>
    </source>
</evidence>
<evidence type="ECO:0008006" key="4">
    <source>
        <dbReference type="Google" id="ProtNLM"/>
    </source>
</evidence>
<dbReference type="Pfam" id="PF19484">
    <property type="entry name" value="DUF6020"/>
    <property type="match status" value="1"/>
</dbReference>
<dbReference type="EMBL" id="NXNG01000001">
    <property type="protein sequence ID" value="PWT26302.1"/>
    <property type="molecule type" value="Genomic_DNA"/>
</dbReference>
<feature type="transmembrane region" description="Helical" evidence="1">
    <location>
        <begin position="12"/>
        <end position="30"/>
    </location>
</feature>
<evidence type="ECO:0000256" key="1">
    <source>
        <dbReference type="SAM" id="Phobius"/>
    </source>
</evidence>
<feature type="transmembrane region" description="Helical" evidence="1">
    <location>
        <begin position="162"/>
        <end position="185"/>
    </location>
</feature>
<feature type="transmembrane region" description="Helical" evidence="1">
    <location>
        <begin position="502"/>
        <end position="522"/>
    </location>
</feature>
<proteinExistence type="predicted"/>
<dbReference type="AlphaFoldDB" id="A0A317G1H4"/>
<gene>
    <name evidence="2" type="ORF">CPT75_03785</name>
</gene>
<accession>A0A317G1H4</accession>
<evidence type="ECO:0000313" key="3">
    <source>
        <dbReference type="Proteomes" id="UP000245488"/>
    </source>
</evidence>
<keyword evidence="1" id="KW-1133">Transmembrane helix</keyword>
<keyword evidence="1" id="KW-0812">Transmembrane</keyword>
<feature type="transmembrane region" description="Helical" evidence="1">
    <location>
        <begin position="291"/>
        <end position="313"/>
    </location>
</feature>
<feature type="transmembrane region" description="Helical" evidence="1">
    <location>
        <begin position="42"/>
        <end position="62"/>
    </location>
</feature>
<comment type="caution">
    <text evidence="2">The sequence shown here is derived from an EMBL/GenBank/DDBJ whole genome shotgun (WGS) entry which is preliminary data.</text>
</comment>
<organism evidence="2 3">
    <name type="scientific">Butyrivibrio fibrisolvens</name>
    <dbReference type="NCBI Taxonomy" id="831"/>
    <lineage>
        <taxon>Bacteria</taxon>
        <taxon>Bacillati</taxon>
        <taxon>Bacillota</taxon>
        <taxon>Clostridia</taxon>
        <taxon>Lachnospirales</taxon>
        <taxon>Lachnospiraceae</taxon>
        <taxon>Butyrivibrio</taxon>
    </lineage>
</organism>
<feature type="transmembrane region" description="Helical" evidence="1">
    <location>
        <begin position="197"/>
        <end position="216"/>
    </location>
</feature>
<keyword evidence="1" id="KW-0472">Membrane</keyword>
<feature type="transmembrane region" description="Helical" evidence="1">
    <location>
        <begin position="268"/>
        <end position="284"/>
    </location>
</feature>
<feature type="transmembrane region" description="Helical" evidence="1">
    <location>
        <begin position="96"/>
        <end position="114"/>
    </location>
</feature>